<comment type="subcellular location">
    <subcellularLocation>
        <location evidence="1">Nucleus</location>
    </subcellularLocation>
</comment>
<dbReference type="AlphaFoldDB" id="A0A060Z8D3"/>
<keyword evidence="6" id="KW-0805">Transcription regulation</keyword>
<evidence type="ECO:0000313" key="12">
    <source>
        <dbReference type="EMBL" id="CDQ97984.1"/>
    </source>
</evidence>
<dbReference type="FunFam" id="3.30.160.60:FF:001498">
    <property type="entry name" value="Zinc finger protein 404"/>
    <property type="match status" value="1"/>
</dbReference>
<feature type="domain" description="C2H2-type" evidence="11">
    <location>
        <begin position="468"/>
        <end position="495"/>
    </location>
</feature>
<dbReference type="PANTHER" id="PTHR14196:SF0">
    <property type="entry name" value="PROTEIN BOWEL"/>
    <property type="match status" value="1"/>
</dbReference>
<proteinExistence type="predicted"/>
<evidence type="ECO:0000256" key="3">
    <source>
        <dbReference type="ARBA" id="ARBA00022737"/>
    </source>
</evidence>
<organism evidence="12 13">
    <name type="scientific">Oncorhynchus mykiss</name>
    <name type="common">Rainbow trout</name>
    <name type="synonym">Salmo gairdneri</name>
    <dbReference type="NCBI Taxonomy" id="8022"/>
    <lineage>
        <taxon>Eukaryota</taxon>
        <taxon>Metazoa</taxon>
        <taxon>Chordata</taxon>
        <taxon>Craniata</taxon>
        <taxon>Vertebrata</taxon>
        <taxon>Euteleostomi</taxon>
        <taxon>Actinopterygii</taxon>
        <taxon>Neopterygii</taxon>
        <taxon>Teleostei</taxon>
        <taxon>Protacanthopterygii</taxon>
        <taxon>Salmoniformes</taxon>
        <taxon>Salmonidae</taxon>
        <taxon>Salmoninae</taxon>
        <taxon>Oncorhynchus</taxon>
    </lineage>
</organism>
<dbReference type="GO" id="GO:0005634">
    <property type="term" value="C:nucleus"/>
    <property type="evidence" value="ECO:0007669"/>
    <property type="project" value="UniProtKB-SubCell"/>
</dbReference>
<evidence type="ECO:0000256" key="7">
    <source>
        <dbReference type="ARBA" id="ARBA00023163"/>
    </source>
</evidence>
<dbReference type="PROSITE" id="PS00028">
    <property type="entry name" value="ZINC_FINGER_C2H2_1"/>
    <property type="match status" value="3"/>
</dbReference>
<dbReference type="SUPFAM" id="SSF57667">
    <property type="entry name" value="beta-beta-alpha zinc fingers"/>
    <property type="match status" value="2"/>
</dbReference>
<dbReference type="GO" id="GO:0000977">
    <property type="term" value="F:RNA polymerase II transcription regulatory region sequence-specific DNA binding"/>
    <property type="evidence" value="ECO:0007669"/>
    <property type="project" value="TreeGrafter"/>
</dbReference>
<dbReference type="FunFam" id="3.30.160.60:FF:002402">
    <property type="entry name" value="Zinc finger protein 347"/>
    <property type="match status" value="1"/>
</dbReference>
<dbReference type="STRING" id="8022.A0A060Z8D3"/>
<dbReference type="InterPro" id="IPR036236">
    <property type="entry name" value="Znf_C2H2_sf"/>
</dbReference>
<feature type="domain" description="C2H2-type" evidence="11">
    <location>
        <begin position="220"/>
        <end position="242"/>
    </location>
</feature>
<dbReference type="Pfam" id="PF00096">
    <property type="entry name" value="zf-C2H2"/>
    <property type="match status" value="4"/>
</dbReference>
<feature type="compositionally biased region" description="Basic and acidic residues" evidence="10">
    <location>
        <begin position="252"/>
        <end position="274"/>
    </location>
</feature>
<dbReference type="Proteomes" id="UP000193380">
    <property type="component" value="Unassembled WGS sequence"/>
</dbReference>
<evidence type="ECO:0000256" key="5">
    <source>
        <dbReference type="ARBA" id="ARBA00022833"/>
    </source>
</evidence>
<evidence type="ECO:0000256" key="6">
    <source>
        <dbReference type="ARBA" id="ARBA00023015"/>
    </source>
</evidence>
<accession>A0A060Z8D3</accession>
<evidence type="ECO:0000256" key="4">
    <source>
        <dbReference type="ARBA" id="ARBA00022771"/>
    </source>
</evidence>
<sequence length="520" mass="58024">MLSSVSLRAQIASIIEVLSKAAVSEISKVVDDGIVVLRVEMCRRENEINVLKNNVQQLDSELRKARGINARRRIHHGRSVAAENFRRGPGKSGTTCEGKTSLEKLQPEEDFNEKDEGVGPADEILVKTEPGGEGQQEEQTTGIKDREASRSSVFFRTVQSNPDPQCELGSDPNYNTTRRASNRIFCQVKKHFICTLCGKSFERYGHLERHLRIHTGEKPYSCDLCGRCFNQKGSLKGHLKTHRVSMDGLANNEEKPLLDGRQSEEEQMNEKDKVFQTAPQMPTKSEPGEEKDAFQTLDHKAGEQTAGRAEQQLDDDLSTYGRDGRPWMSSSQADNDMETSNSEYFISSGQNSQCLTDHSPVPPSSGQNSQCLTDHSPVLPVLGRVEASCSSASSPGKPYVDVSEDMILQLRQQHYGPSDTLLIASDGTVQPNSQVTDGASLNHPPIFSSFPERKVKTFQGVTKDKKCFICSFCGKVFERVGHLERHQRIHTGEKPYSCDLCGRCFNQKRHLKTHRGKRLK</sequence>
<dbReference type="PANTHER" id="PTHR14196">
    <property type="entry name" value="ODD-SKIPPED - RELATED"/>
    <property type="match status" value="1"/>
</dbReference>
<keyword evidence="2" id="KW-0479">Metal-binding</keyword>
<dbReference type="GO" id="GO:0045893">
    <property type="term" value="P:positive regulation of DNA-templated transcription"/>
    <property type="evidence" value="ECO:0007669"/>
    <property type="project" value="UniProtKB-ARBA"/>
</dbReference>
<keyword evidence="3" id="KW-0677">Repeat</keyword>
<reference evidence="12" key="1">
    <citation type="journal article" date="2014" name="Nat. Commun.">
        <title>The rainbow trout genome provides novel insights into evolution after whole-genome duplication in vertebrates.</title>
        <authorList>
            <person name="Berthelot C."/>
            <person name="Brunet F."/>
            <person name="Chalopin D."/>
            <person name="Juanchich A."/>
            <person name="Bernard M."/>
            <person name="Noel B."/>
            <person name="Bento P."/>
            <person name="Da Silva C."/>
            <person name="Labadie K."/>
            <person name="Alberti A."/>
            <person name="Aury J.M."/>
            <person name="Louis A."/>
            <person name="Dehais P."/>
            <person name="Bardou P."/>
            <person name="Montfort J."/>
            <person name="Klopp C."/>
            <person name="Cabau C."/>
            <person name="Gaspin C."/>
            <person name="Thorgaard G.H."/>
            <person name="Boussaha M."/>
            <person name="Quillet E."/>
            <person name="Guyomard R."/>
            <person name="Galiana D."/>
            <person name="Bobe J."/>
            <person name="Volff J.N."/>
            <person name="Genet C."/>
            <person name="Wincker P."/>
            <person name="Jaillon O."/>
            <person name="Roest Crollius H."/>
            <person name="Guiguen Y."/>
        </authorList>
    </citation>
    <scope>NUCLEOTIDE SEQUENCE [LARGE SCALE GENOMIC DNA]</scope>
</reference>
<dbReference type="SMART" id="SM00355">
    <property type="entry name" value="ZnF_C2H2"/>
    <property type="match status" value="4"/>
</dbReference>
<evidence type="ECO:0000256" key="1">
    <source>
        <dbReference type="ARBA" id="ARBA00004123"/>
    </source>
</evidence>
<dbReference type="FunFam" id="3.30.160.60:FF:001732">
    <property type="entry name" value="Zgc:162936"/>
    <property type="match status" value="2"/>
</dbReference>
<protein>
    <recommendedName>
        <fullName evidence="11">C2H2-type domain-containing protein</fullName>
    </recommendedName>
</protein>
<feature type="domain" description="C2H2-type" evidence="11">
    <location>
        <begin position="192"/>
        <end position="219"/>
    </location>
</feature>
<dbReference type="PROSITE" id="PS50157">
    <property type="entry name" value="ZINC_FINGER_C2H2_2"/>
    <property type="match status" value="4"/>
</dbReference>
<keyword evidence="7" id="KW-0804">Transcription</keyword>
<gene>
    <name evidence="12" type="ORF">GSONMT00002081001</name>
</gene>
<evidence type="ECO:0000256" key="9">
    <source>
        <dbReference type="PROSITE-ProRule" id="PRU00042"/>
    </source>
</evidence>
<feature type="domain" description="C2H2-type" evidence="11">
    <location>
        <begin position="496"/>
        <end position="515"/>
    </location>
</feature>
<evidence type="ECO:0000256" key="8">
    <source>
        <dbReference type="ARBA" id="ARBA00023242"/>
    </source>
</evidence>
<evidence type="ECO:0000259" key="11">
    <source>
        <dbReference type="PROSITE" id="PS50157"/>
    </source>
</evidence>
<dbReference type="Gene3D" id="3.30.160.60">
    <property type="entry name" value="Classic Zinc Finger"/>
    <property type="match status" value="4"/>
</dbReference>
<dbReference type="PaxDb" id="8022-A0A060Z8D3"/>
<dbReference type="GO" id="GO:0008270">
    <property type="term" value="F:zinc ion binding"/>
    <property type="evidence" value="ECO:0007669"/>
    <property type="project" value="UniProtKB-KW"/>
</dbReference>
<evidence type="ECO:0000256" key="2">
    <source>
        <dbReference type="ARBA" id="ARBA00022723"/>
    </source>
</evidence>
<dbReference type="GO" id="GO:0000981">
    <property type="term" value="F:DNA-binding transcription factor activity, RNA polymerase II-specific"/>
    <property type="evidence" value="ECO:0007669"/>
    <property type="project" value="TreeGrafter"/>
</dbReference>
<dbReference type="InterPro" id="IPR050717">
    <property type="entry name" value="C2H2-ZF_Transcription_Reg"/>
</dbReference>
<feature type="region of interest" description="Disordered" evidence="10">
    <location>
        <begin position="247"/>
        <end position="291"/>
    </location>
</feature>
<keyword evidence="5" id="KW-0862">Zinc</keyword>
<dbReference type="GO" id="GO:0005694">
    <property type="term" value="C:chromosome"/>
    <property type="evidence" value="ECO:0007669"/>
    <property type="project" value="UniProtKB-ARBA"/>
</dbReference>
<feature type="region of interest" description="Disordered" evidence="10">
    <location>
        <begin position="77"/>
        <end position="149"/>
    </location>
</feature>
<evidence type="ECO:0000313" key="13">
    <source>
        <dbReference type="Proteomes" id="UP000193380"/>
    </source>
</evidence>
<dbReference type="InterPro" id="IPR013087">
    <property type="entry name" value="Znf_C2H2_type"/>
</dbReference>
<keyword evidence="4 9" id="KW-0863">Zinc-finger</keyword>
<feature type="region of interest" description="Disordered" evidence="10">
    <location>
        <begin position="350"/>
        <end position="370"/>
    </location>
</feature>
<evidence type="ECO:0000256" key="10">
    <source>
        <dbReference type="SAM" id="MobiDB-lite"/>
    </source>
</evidence>
<dbReference type="EMBL" id="FR934170">
    <property type="protein sequence ID" value="CDQ97984.1"/>
    <property type="molecule type" value="Genomic_DNA"/>
</dbReference>
<reference evidence="12" key="2">
    <citation type="submission" date="2014-03" db="EMBL/GenBank/DDBJ databases">
        <authorList>
            <person name="Genoscope - CEA"/>
        </authorList>
    </citation>
    <scope>NUCLEOTIDE SEQUENCE</scope>
</reference>
<keyword evidence="8" id="KW-0539">Nucleus</keyword>
<name>A0A060Z8D3_ONCMY</name>